<keyword evidence="15" id="KW-1185">Reference proteome</keyword>
<comment type="function">
    <text evidence="1 13">Transfers the gamma-phosphate of ATP to the 4'-position of a tetraacyldisaccharide 1-phosphate intermediate (termed DS-1-P) to form tetraacyldisaccharide 1,4'-bis-phosphate (lipid IVA).</text>
</comment>
<comment type="similarity">
    <text evidence="13">Belongs to the LpxK family.</text>
</comment>
<dbReference type="GO" id="GO:0009245">
    <property type="term" value="P:lipid A biosynthetic process"/>
    <property type="evidence" value="ECO:0007669"/>
    <property type="project" value="UniProtKB-UniRule"/>
</dbReference>
<keyword evidence="11 13" id="KW-0443">Lipid metabolism</keyword>
<dbReference type="GO" id="GO:0009244">
    <property type="term" value="P:lipopolysaccharide core region biosynthetic process"/>
    <property type="evidence" value="ECO:0007669"/>
    <property type="project" value="TreeGrafter"/>
</dbReference>
<dbReference type="GO" id="GO:0009029">
    <property type="term" value="F:lipid-A 4'-kinase activity"/>
    <property type="evidence" value="ECO:0007669"/>
    <property type="project" value="UniProtKB-UniRule"/>
</dbReference>
<dbReference type="InterPro" id="IPR003758">
    <property type="entry name" value="LpxK"/>
</dbReference>
<keyword evidence="10 13" id="KW-0067">ATP-binding</keyword>
<evidence type="ECO:0000256" key="11">
    <source>
        <dbReference type="ARBA" id="ARBA00023098"/>
    </source>
</evidence>
<evidence type="ECO:0000256" key="4">
    <source>
        <dbReference type="ARBA" id="ARBA00016436"/>
    </source>
</evidence>
<dbReference type="PANTHER" id="PTHR42724">
    <property type="entry name" value="TETRAACYLDISACCHARIDE 4'-KINASE"/>
    <property type="match status" value="1"/>
</dbReference>
<evidence type="ECO:0000256" key="13">
    <source>
        <dbReference type="HAMAP-Rule" id="MF_00409"/>
    </source>
</evidence>
<dbReference type="EC" id="2.7.1.130" evidence="3 13"/>
<comment type="catalytic activity">
    <reaction evidence="13">
        <text>a lipid A disaccharide + ATP = a lipid IVA + ADP + H(+)</text>
        <dbReference type="Rhea" id="RHEA:67840"/>
        <dbReference type="ChEBI" id="CHEBI:15378"/>
        <dbReference type="ChEBI" id="CHEBI:30616"/>
        <dbReference type="ChEBI" id="CHEBI:176343"/>
        <dbReference type="ChEBI" id="CHEBI:176425"/>
        <dbReference type="ChEBI" id="CHEBI:456216"/>
        <dbReference type="EC" id="2.7.1.130"/>
    </reaction>
</comment>
<evidence type="ECO:0000256" key="9">
    <source>
        <dbReference type="ARBA" id="ARBA00022777"/>
    </source>
</evidence>
<evidence type="ECO:0000256" key="8">
    <source>
        <dbReference type="ARBA" id="ARBA00022741"/>
    </source>
</evidence>
<dbReference type="EMBL" id="CP040986">
    <property type="protein sequence ID" value="QDD14169.1"/>
    <property type="molecule type" value="Genomic_DNA"/>
</dbReference>
<keyword evidence="6 13" id="KW-0441">Lipid A biosynthesis</keyword>
<evidence type="ECO:0000256" key="1">
    <source>
        <dbReference type="ARBA" id="ARBA00002274"/>
    </source>
</evidence>
<dbReference type="AlphaFoldDB" id="A0AAE6FUB8"/>
<evidence type="ECO:0000313" key="15">
    <source>
        <dbReference type="Proteomes" id="UP000312102"/>
    </source>
</evidence>
<evidence type="ECO:0000256" key="6">
    <source>
        <dbReference type="ARBA" id="ARBA00022556"/>
    </source>
</evidence>
<organism evidence="14 15">
    <name type="scientific">Candidatus Methylopumilus rimovensis</name>
    <dbReference type="NCBI Taxonomy" id="2588535"/>
    <lineage>
        <taxon>Bacteria</taxon>
        <taxon>Pseudomonadati</taxon>
        <taxon>Pseudomonadota</taxon>
        <taxon>Betaproteobacteria</taxon>
        <taxon>Nitrosomonadales</taxon>
        <taxon>Methylophilaceae</taxon>
        <taxon>Candidatus Methylopumilus</taxon>
    </lineage>
</organism>
<protein>
    <recommendedName>
        <fullName evidence="4 13">Tetraacyldisaccharide 4'-kinase</fullName>
        <ecNumber evidence="3 13">2.7.1.130</ecNumber>
    </recommendedName>
    <alternativeName>
        <fullName evidence="12 13">Lipid A 4'-kinase</fullName>
    </alternativeName>
</protein>
<feature type="binding site" evidence="13">
    <location>
        <begin position="60"/>
        <end position="67"/>
    </location>
    <ligand>
        <name>ATP</name>
        <dbReference type="ChEBI" id="CHEBI:30616"/>
    </ligand>
</feature>
<keyword evidence="9 13" id="KW-0418">Kinase</keyword>
<name>A0AAE6FUB8_9PROT</name>
<dbReference type="SUPFAM" id="SSF52540">
    <property type="entry name" value="P-loop containing nucleoside triphosphate hydrolases"/>
    <property type="match status" value="1"/>
</dbReference>
<dbReference type="PANTHER" id="PTHR42724:SF1">
    <property type="entry name" value="TETRAACYLDISACCHARIDE 4'-KINASE, MITOCHONDRIAL-RELATED"/>
    <property type="match status" value="1"/>
</dbReference>
<reference evidence="14 15" key="1">
    <citation type="journal article" date="2019" name="ISME J.">
        <title>Evolution in action: habitat transition from sediment to the pelagial leads to genome streamlining in Methylophilaceae.</title>
        <authorList>
            <person name="Salcher M."/>
            <person name="Schaefle D."/>
            <person name="Kaspar M."/>
            <person name="Neuenschwander S.M."/>
            <person name="Ghai R."/>
        </authorList>
    </citation>
    <scope>NUCLEOTIDE SEQUENCE [LARGE SCALE GENOMIC DNA]</scope>
    <source>
        <strain evidence="14 15">MMS-RI-1</strain>
    </source>
</reference>
<accession>A0AAE6FUB8</accession>
<dbReference type="Pfam" id="PF02606">
    <property type="entry name" value="LpxK"/>
    <property type="match status" value="1"/>
</dbReference>
<dbReference type="GO" id="GO:0005524">
    <property type="term" value="F:ATP binding"/>
    <property type="evidence" value="ECO:0007669"/>
    <property type="project" value="UniProtKB-UniRule"/>
</dbReference>
<keyword evidence="5 13" id="KW-0444">Lipid biosynthesis</keyword>
<evidence type="ECO:0000256" key="5">
    <source>
        <dbReference type="ARBA" id="ARBA00022516"/>
    </source>
</evidence>
<evidence type="ECO:0000313" key="14">
    <source>
        <dbReference type="EMBL" id="QDD14169.1"/>
    </source>
</evidence>
<dbReference type="InterPro" id="IPR027417">
    <property type="entry name" value="P-loop_NTPase"/>
</dbReference>
<dbReference type="KEGG" id="mrk:FIT61_04850"/>
<dbReference type="Proteomes" id="UP000312102">
    <property type="component" value="Chromosome"/>
</dbReference>
<evidence type="ECO:0000256" key="12">
    <source>
        <dbReference type="ARBA" id="ARBA00029757"/>
    </source>
</evidence>
<keyword evidence="8 13" id="KW-0547">Nucleotide-binding</keyword>
<evidence type="ECO:0000256" key="7">
    <source>
        <dbReference type="ARBA" id="ARBA00022679"/>
    </source>
</evidence>
<keyword evidence="7 13" id="KW-0808">Transferase</keyword>
<dbReference type="GO" id="GO:0005886">
    <property type="term" value="C:plasma membrane"/>
    <property type="evidence" value="ECO:0007669"/>
    <property type="project" value="TreeGrafter"/>
</dbReference>
<dbReference type="HAMAP" id="MF_00409">
    <property type="entry name" value="LpxK"/>
    <property type="match status" value="1"/>
</dbReference>
<evidence type="ECO:0000256" key="2">
    <source>
        <dbReference type="ARBA" id="ARBA00004870"/>
    </source>
</evidence>
<gene>
    <name evidence="13" type="primary">lpxK</name>
    <name evidence="14" type="ORF">FIT61_04850</name>
</gene>
<comment type="pathway">
    <text evidence="2 13">Glycolipid biosynthesis; lipid IV(A) biosynthesis; lipid IV(A) from (3R)-3-hydroxytetradecanoyl-[acyl-carrier-protein] and UDP-N-acetyl-alpha-D-glucosamine: step 6/6.</text>
</comment>
<evidence type="ECO:0000256" key="10">
    <source>
        <dbReference type="ARBA" id="ARBA00022840"/>
    </source>
</evidence>
<evidence type="ECO:0000256" key="3">
    <source>
        <dbReference type="ARBA" id="ARBA00012071"/>
    </source>
</evidence>
<dbReference type="NCBIfam" id="TIGR00682">
    <property type="entry name" value="lpxK"/>
    <property type="match status" value="1"/>
</dbReference>
<sequence>MAYEEVLSKIHYSKSPASLLLLPLSAIFFLISYARKYLYQFNFLKSYKLKVPVVVVGNITLGGTGKTPLVIHLANELKKNGYHPGIVSRGYGSKVIDAAEVNPKSNTDEVGDEPILIQKRTRMPVFVSKDRVMAAKALIKKYKKIDVILSDDGIQHYRLMRDVEVIVIDGTRKFGNGYLLPAGPLRESIYKLNDVDIIVCNHKKVIDGSYLMKYKREVLINLKTNQEISLNKIRLRNIHAIAGIGNPDLFFNDLKSLGLVFDSSAYKDHYRFTKKDFKTMDDKNIIMTEKDAVKCEKFAQDNFWYLPVSAEINSKFIDVILKKLKHISHG</sequence>
<proteinExistence type="inferred from homology"/>